<keyword evidence="2" id="KW-1185">Reference proteome</keyword>
<protein>
    <recommendedName>
        <fullName evidence="3">TOBE domain-containing protein</fullName>
    </recommendedName>
</protein>
<name>A0ABV4U3Q1_9BACT</name>
<evidence type="ECO:0000313" key="1">
    <source>
        <dbReference type="EMBL" id="MFA9477477.1"/>
    </source>
</evidence>
<evidence type="ECO:0000313" key="2">
    <source>
        <dbReference type="Proteomes" id="UP001575105"/>
    </source>
</evidence>
<dbReference type="EMBL" id="JBGUBD010000002">
    <property type="protein sequence ID" value="MFA9477477.1"/>
    <property type="molecule type" value="Genomic_DNA"/>
</dbReference>
<reference evidence="1 2" key="1">
    <citation type="submission" date="2024-08" db="EMBL/GenBank/DDBJ databases">
        <title>Whole-genome sequencing of halo(alkali)philic microorganisms from hypersaline lakes.</title>
        <authorList>
            <person name="Sorokin D.Y."/>
            <person name="Merkel A.Y."/>
            <person name="Messina E."/>
            <person name="Yakimov M."/>
        </authorList>
    </citation>
    <scope>NUCLEOTIDE SEQUENCE [LARGE SCALE GENOMIC DNA]</scope>
    <source>
        <strain evidence="1 2">AB-hyl4</strain>
    </source>
</reference>
<comment type="caution">
    <text evidence="1">The sequence shown here is derived from an EMBL/GenBank/DDBJ whole genome shotgun (WGS) entry which is preliminary data.</text>
</comment>
<dbReference type="RefSeq" id="WP_425344400.1">
    <property type="nucleotide sequence ID" value="NZ_JBGUBD010000002.1"/>
</dbReference>
<organism evidence="1 2">
    <name type="scientific">Natronomicrosphaera hydrolytica</name>
    <dbReference type="NCBI Taxonomy" id="3242702"/>
    <lineage>
        <taxon>Bacteria</taxon>
        <taxon>Pseudomonadati</taxon>
        <taxon>Planctomycetota</taxon>
        <taxon>Phycisphaerae</taxon>
        <taxon>Phycisphaerales</taxon>
        <taxon>Phycisphaeraceae</taxon>
        <taxon>Natronomicrosphaera</taxon>
    </lineage>
</organism>
<dbReference type="Proteomes" id="UP001575105">
    <property type="component" value="Unassembled WGS sequence"/>
</dbReference>
<gene>
    <name evidence="1" type="ORF">ACERK3_04130</name>
</gene>
<accession>A0ABV4U3Q1</accession>
<evidence type="ECO:0008006" key="3">
    <source>
        <dbReference type="Google" id="ProtNLM"/>
    </source>
</evidence>
<sequence length="139" mass="14923">MNQAAPPKLPTVTGRLEEKSDDQIVLHVLGSDYRLHLVTEGPVDAEVGDRITGTIHLHPRRVDVFPSGGRFVEPVFGRPRRMQGRVAGGDVSANTLFVQCGPGVIAHLMASQKASDFAIGQIVGADVQRGATFQLVEKS</sequence>
<proteinExistence type="predicted"/>